<evidence type="ECO:0000259" key="6">
    <source>
        <dbReference type="PROSITE" id="PS50850"/>
    </source>
</evidence>
<comment type="subcellular location">
    <subcellularLocation>
        <location evidence="1">Membrane</location>
        <topology evidence="1">Multi-pass membrane protein</topology>
    </subcellularLocation>
</comment>
<feature type="transmembrane region" description="Helical" evidence="5">
    <location>
        <begin position="29"/>
        <end position="47"/>
    </location>
</feature>
<dbReference type="PANTHER" id="PTHR23514">
    <property type="entry name" value="BYPASS OF STOP CODON PROTEIN 6"/>
    <property type="match status" value="1"/>
</dbReference>
<dbReference type="Gene3D" id="1.20.1250.20">
    <property type="entry name" value="MFS general substrate transporter like domains"/>
    <property type="match status" value="2"/>
</dbReference>
<name>A0A918F0P9_9DEIO</name>
<feature type="transmembrane region" description="Helical" evidence="5">
    <location>
        <begin position="94"/>
        <end position="122"/>
    </location>
</feature>
<reference evidence="7" key="1">
    <citation type="journal article" date="2014" name="Int. J. Syst. Evol. Microbiol.">
        <title>Complete genome sequence of Corynebacterium casei LMG S-19264T (=DSM 44701T), isolated from a smear-ripened cheese.</title>
        <authorList>
            <consortium name="US DOE Joint Genome Institute (JGI-PGF)"/>
            <person name="Walter F."/>
            <person name="Albersmeier A."/>
            <person name="Kalinowski J."/>
            <person name="Ruckert C."/>
        </authorList>
    </citation>
    <scope>NUCLEOTIDE SEQUENCE</scope>
    <source>
        <strain evidence="7">JCM 31311</strain>
    </source>
</reference>
<dbReference type="PANTHER" id="PTHR23514:SF13">
    <property type="entry name" value="INNER MEMBRANE PROTEIN YBJJ"/>
    <property type="match status" value="1"/>
</dbReference>
<dbReference type="CDD" id="cd17393">
    <property type="entry name" value="MFS_MosC_like"/>
    <property type="match status" value="1"/>
</dbReference>
<dbReference type="InterPro" id="IPR051788">
    <property type="entry name" value="MFS_Transporter"/>
</dbReference>
<evidence type="ECO:0000256" key="5">
    <source>
        <dbReference type="SAM" id="Phobius"/>
    </source>
</evidence>
<feature type="transmembrane region" description="Helical" evidence="5">
    <location>
        <begin position="260"/>
        <end position="281"/>
    </location>
</feature>
<feature type="transmembrane region" description="Helical" evidence="5">
    <location>
        <begin position="321"/>
        <end position="339"/>
    </location>
</feature>
<dbReference type="AlphaFoldDB" id="A0A918F0P9"/>
<dbReference type="InterPro" id="IPR036259">
    <property type="entry name" value="MFS_trans_sf"/>
</dbReference>
<dbReference type="GO" id="GO:0016020">
    <property type="term" value="C:membrane"/>
    <property type="evidence" value="ECO:0007669"/>
    <property type="project" value="UniProtKB-SubCell"/>
</dbReference>
<evidence type="ECO:0000256" key="1">
    <source>
        <dbReference type="ARBA" id="ARBA00004141"/>
    </source>
</evidence>
<dbReference type="PROSITE" id="PS50850">
    <property type="entry name" value="MFS"/>
    <property type="match status" value="1"/>
</dbReference>
<keyword evidence="3 5" id="KW-1133">Transmembrane helix</keyword>
<dbReference type="GO" id="GO:0022857">
    <property type="term" value="F:transmembrane transporter activity"/>
    <property type="evidence" value="ECO:0007669"/>
    <property type="project" value="InterPro"/>
</dbReference>
<evidence type="ECO:0000256" key="4">
    <source>
        <dbReference type="ARBA" id="ARBA00023136"/>
    </source>
</evidence>
<dbReference type="RefSeq" id="WP_189088117.1">
    <property type="nucleotide sequence ID" value="NZ_BMQL01000002.1"/>
</dbReference>
<evidence type="ECO:0000256" key="3">
    <source>
        <dbReference type="ARBA" id="ARBA00022989"/>
    </source>
</evidence>
<feature type="transmembrane region" description="Helical" evidence="5">
    <location>
        <begin position="179"/>
        <end position="202"/>
    </location>
</feature>
<keyword evidence="2 5" id="KW-0812">Transmembrane</keyword>
<proteinExistence type="predicted"/>
<organism evidence="7 8">
    <name type="scientific">Deinococcus ruber</name>
    <dbReference type="NCBI Taxonomy" id="1848197"/>
    <lineage>
        <taxon>Bacteria</taxon>
        <taxon>Thermotogati</taxon>
        <taxon>Deinococcota</taxon>
        <taxon>Deinococci</taxon>
        <taxon>Deinococcales</taxon>
        <taxon>Deinococcaceae</taxon>
        <taxon>Deinococcus</taxon>
    </lineage>
</organism>
<feature type="domain" description="Major facilitator superfamily (MFS) profile" evidence="6">
    <location>
        <begin position="23"/>
        <end position="402"/>
    </location>
</feature>
<gene>
    <name evidence="7" type="ORF">GCM10008957_06950</name>
</gene>
<dbReference type="Proteomes" id="UP000603865">
    <property type="component" value="Unassembled WGS sequence"/>
</dbReference>
<dbReference type="SUPFAM" id="SSF103473">
    <property type="entry name" value="MFS general substrate transporter"/>
    <property type="match status" value="1"/>
</dbReference>
<feature type="transmembrane region" description="Helical" evidence="5">
    <location>
        <begin position="379"/>
        <end position="398"/>
    </location>
</feature>
<protein>
    <submittedName>
        <fullName evidence="7">MFS transporter</fullName>
    </submittedName>
</protein>
<dbReference type="InterPro" id="IPR020846">
    <property type="entry name" value="MFS_dom"/>
</dbReference>
<dbReference type="InterPro" id="IPR011701">
    <property type="entry name" value="MFS"/>
</dbReference>
<evidence type="ECO:0000313" key="8">
    <source>
        <dbReference type="Proteomes" id="UP000603865"/>
    </source>
</evidence>
<keyword evidence="8" id="KW-1185">Reference proteome</keyword>
<keyword evidence="4 5" id="KW-0472">Membrane</keyword>
<sequence>MSQAQPPSAAPTRPASAFAVLTPRVATSVMFYINGLVIATLVVRIPSLRDALHLSDAQVGTAILGMAVGALLSMPLSGGWIARWGSSAVTRLAGVLLCLSLILPFLAGSLPMLFVCLAVLGLSNGAMDVAMNAHGVAVERRLEKPVMSSFHAWFSLGGLSGALLGSLILALQIPALGHALGLLLVALVVVVLAGFSLLPASADQQTAPQQPTAEEAPAPRRSLSPLVIPMGLLCFLGMLGEGASGDWSGLYYRDVLKVSGGLVGLGYTALTLSMTVGRVFGDRWRSRFGDARLVVASGLLSGVGVLVAVLSHSYFAATLGYALTGLGVANIVPVLYGVAGRAMSGRGIARVATLGYMGFLAGPPLIGYVAHAFNLRSGLLVIAVSLLAVAALATWLFARLERGDGAVQS</sequence>
<dbReference type="Pfam" id="PF07690">
    <property type="entry name" value="MFS_1"/>
    <property type="match status" value="1"/>
</dbReference>
<feature type="transmembrane region" description="Helical" evidence="5">
    <location>
        <begin position="59"/>
        <end position="82"/>
    </location>
</feature>
<evidence type="ECO:0000256" key="2">
    <source>
        <dbReference type="ARBA" id="ARBA00022692"/>
    </source>
</evidence>
<reference evidence="7" key="2">
    <citation type="submission" date="2020-09" db="EMBL/GenBank/DDBJ databases">
        <authorList>
            <person name="Sun Q."/>
            <person name="Ohkuma M."/>
        </authorList>
    </citation>
    <scope>NUCLEOTIDE SEQUENCE</scope>
    <source>
        <strain evidence="7">JCM 31311</strain>
    </source>
</reference>
<feature type="transmembrane region" description="Helical" evidence="5">
    <location>
        <begin position="150"/>
        <end position="173"/>
    </location>
</feature>
<accession>A0A918F0P9</accession>
<feature type="transmembrane region" description="Helical" evidence="5">
    <location>
        <begin position="351"/>
        <end position="373"/>
    </location>
</feature>
<feature type="transmembrane region" description="Helical" evidence="5">
    <location>
        <begin position="223"/>
        <end position="240"/>
    </location>
</feature>
<feature type="transmembrane region" description="Helical" evidence="5">
    <location>
        <begin position="293"/>
        <end position="315"/>
    </location>
</feature>
<dbReference type="EMBL" id="BMQL01000002">
    <property type="protein sequence ID" value="GGQ97201.1"/>
    <property type="molecule type" value="Genomic_DNA"/>
</dbReference>
<evidence type="ECO:0000313" key="7">
    <source>
        <dbReference type="EMBL" id="GGQ97201.1"/>
    </source>
</evidence>
<comment type="caution">
    <text evidence="7">The sequence shown here is derived from an EMBL/GenBank/DDBJ whole genome shotgun (WGS) entry which is preliminary data.</text>
</comment>